<dbReference type="PANTHER" id="PTHR39218">
    <property type="entry name" value="OXIDOREDUCTASE 14 KDA SUBUNIT, PUTATIVE (AFU_ORTHOLOGUE AFUA_1G12110)-RELATED"/>
    <property type="match status" value="1"/>
</dbReference>
<keyword evidence="2" id="KW-1185">Reference proteome</keyword>
<name>A0AA48I3N8_9TREE</name>
<evidence type="ECO:0000313" key="2">
    <source>
        <dbReference type="Proteomes" id="UP001233271"/>
    </source>
</evidence>
<sequence>MTLLSTIVGFSAFGFGARCFQLGLQRRNIFSHPEGHVAAAAIFGTLGYFMYYGEQRQNELIAHKRKVLEANRASEGVAA</sequence>
<dbReference type="RefSeq" id="XP_060455801.1">
    <property type="nucleotide sequence ID" value="XM_060599071.1"/>
</dbReference>
<protein>
    <submittedName>
        <fullName evidence="1">Uncharacterized protein</fullName>
    </submittedName>
</protein>
<dbReference type="PANTHER" id="PTHR39218:SF1">
    <property type="entry name" value="OXIDOREDUCTASE 14 KDA SUBUNIT, PUTATIVE (AFU_ORTHOLOGUE AFUA_1G12110)-RELATED"/>
    <property type="match status" value="1"/>
</dbReference>
<gene>
    <name evidence="1" type="ORF">CcaverHIS019_0306060</name>
</gene>
<accession>A0AA48I3N8</accession>
<dbReference type="KEGG" id="ccac:CcaHIS019_0306060"/>
<dbReference type="Proteomes" id="UP001233271">
    <property type="component" value="Chromosome 3"/>
</dbReference>
<evidence type="ECO:0000313" key="1">
    <source>
        <dbReference type="EMBL" id="BEI90536.1"/>
    </source>
</evidence>
<dbReference type="AlphaFoldDB" id="A0AA48I3N8"/>
<dbReference type="EMBL" id="AP028214">
    <property type="protein sequence ID" value="BEI90536.1"/>
    <property type="molecule type" value="Genomic_DNA"/>
</dbReference>
<reference evidence="1" key="1">
    <citation type="journal article" date="2023" name="BMC Genomics">
        <title>Chromosome-level genome assemblies of Cutaneotrichosporon spp. (Trichosporonales, Basidiomycota) reveal imbalanced evolution between nucleotide sequences and chromosome synteny.</title>
        <authorList>
            <person name="Kobayashi Y."/>
            <person name="Kayamori A."/>
            <person name="Aoki K."/>
            <person name="Shiwa Y."/>
            <person name="Matsutani M."/>
            <person name="Fujita N."/>
            <person name="Sugita T."/>
            <person name="Iwasaki W."/>
            <person name="Tanaka N."/>
            <person name="Takashima M."/>
        </authorList>
    </citation>
    <scope>NUCLEOTIDE SEQUENCE</scope>
    <source>
        <strain evidence="1">HIS019</strain>
    </source>
</reference>
<organism evidence="1 2">
    <name type="scientific">Cutaneotrichosporon cavernicola</name>
    <dbReference type="NCBI Taxonomy" id="279322"/>
    <lineage>
        <taxon>Eukaryota</taxon>
        <taxon>Fungi</taxon>
        <taxon>Dikarya</taxon>
        <taxon>Basidiomycota</taxon>
        <taxon>Agaricomycotina</taxon>
        <taxon>Tremellomycetes</taxon>
        <taxon>Trichosporonales</taxon>
        <taxon>Trichosporonaceae</taxon>
        <taxon>Cutaneotrichosporon</taxon>
    </lineage>
</organism>
<proteinExistence type="predicted"/>
<dbReference type="GeneID" id="85494406"/>